<dbReference type="Proteomes" id="UP000002028">
    <property type="component" value="Plasmid pSLIN08"/>
</dbReference>
<dbReference type="EMBL" id="CP001777">
    <property type="protein sequence ID" value="ADB43005.1"/>
    <property type="molecule type" value="Genomic_DNA"/>
</dbReference>
<dbReference type="InterPro" id="IPR013830">
    <property type="entry name" value="SGNH_hydro"/>
</dbReference>
<geneLocation type="plasmid" evidence="2 3">
    <name>pSLIN08</name>
</geneLocation>
<dbReference type="AlphaFoldDB" id="D2QW23"/>
<proteinExistence type="predicted"/>
<reference evidence="2 3" key="1">
    <citation type="journal article" date="2010" name="Stand. Genomic Sci.">
        <title>Complete genome sequence of Spirosoma linguale type strain (1).</title>
        <authorList>
            <person name="Lail K."/>
            <person name="Sikorski J."/>
            <person name="Saunders E."/>
            <person name="Lapidus A."/>
            <person name="Glavina Del Rio T."/>
            <person name="Copeland A."/>
            <person name="Tice H."/>
            <person name="Cheng J.-F."/>
            <person name="Lucas S."/>
            <person name="Nolan M."/>
            <person name="Bruce D."/>
            <person name="Goodwin L."/>
            <person name="Pitluck S."/>
            <person name="Ivanova N."/>
            <person name="Mavromatis K."/>
            <person name="Ovchinnikova G."/>
            <person name="Pati A."/>
            <person name="Chen A."/>
            <person name="Palaniappan K."/>
            <person name="Land M."/>
            <person name="Hauser L."/>
            <person name="Chang Y.-J."/>
            <person name="Jeffries C.D."/>
            <person name="Chain P."/>
            <person name="Brettin T."/>
            <person name="Detter J.C."/>
            <person name="Schuetze A."/>
            <person name="Rohde M."/>
            <person name="Tindall B.J."/>
            <person name="Goeker M."/>
            <person name="Bristow J."/>
            <person name="Eisen J.A."/>
            <person name="Markowitz V."/>
            <person name="Hugenholtz P."/>
            <person name="Kyrpides N.C."/>
            <person name="Klenk H.-P."/>
            <person name="Chen F."/>
        </authorList>
    </citation>
    <scope>NUCLEOTIDE SEQUENCE [LARGE SCALE GENOMIC DNA]</scope>
    <source>
        <strain evidence="3">ATCC 33905 / DSM 74 / LMG 10896 / Claus 1</strain>
    </source>
</reference>
<dbReference type="SUPFAM" id="SSF52266">
    <property type="entry name" value="SGNH hydrolase"/>
    <property type="match status" value="1"/>
</dbReference>
<protein>
    <submittedName>
        <fullName evidence="2">Lipolytic protein G-D-S-L family</fullName>
    </submittedName>
</protein>
<dbReference type="PANTHER" id="PTHR30383:SF5">
    <property type="entry name" value="SGNH HYDROLASE-TYPE ESTERASE DOMAIN-CONTAINING PROTEIN"/>
    <property type="match status" value="1"/>
</dbReference>
<dbReference type="Gene3D" id="3.40.50.1110">
    <property type="entry name" value="SGNH hydrolase"/>
    <property type="match status" value="1"/>
</dbReference>
<organism evidence="2 3">
    <name type="scientific">Spirosoma linguale (strain ATCC 33905 / DSM 74 / LMG 10896 / Claus 1)</name>
    <dbReference type="NCBI Taxonomy" id="504472"/>
    <lineage>
        <taxon>Bacteria</taxon>
        <taxon>Pseudomonadati</taxon>
        <taxon>Bacteroidota</taxon>
        <taxon>Cytophagia</taxon>
        <taxon>Cytophagales</taxon>
        <taxon>Cytophagaceae</taxon>
        <taxon>Spirosoma</taxon>
    </lineage>
</organism>
<dbReference type="CDD" id="cd00229">
    <property type="entry name" value="SGNH_hydrolase"/>
    <property type="match status" value="1"/>
</dbReference>
<evidence type="ECO:0000313" key="3">
    <source>
        <dbReference type="Proteomes" id="UP000002028"/>
    </source>
</evidence>
<sequence>MNVFLTNFTPTVSPYIQSLTFMQLRLLLLLFITLLASCQPTTIDVTPGGTKTPLSQTIVIIGSSTAAGWGASEYKYSWAGLLTQELSNGKVVNLAKGGYTSYQLLPTNASHPADRPEADTLRNINAALKEKPNTLILSISSNDLIIGCSVEEIIANFNTIRSKALAAGVAHVIITTPLPRNYSSEVTANLLLQRDLVLKNYGTSAVNIFDPLANEQQLTKAELLSGDGIHPNDKGHMVLFKIISGFLL</sequence>
<dbReference type="GO" id="GO:0004622">
    <property type="term" value="F:phosphatidylcholine lysophospholipase activity"/>
    <property type="evidence" value="ECO:0007669"/>
    <property type="project" value="TreeGrafter"/>
</dbReference>
<dbReference type="KEGG" id="sli:Slin_7062"/>
<keyword evidence="3" id="KW-1185">Reference proteome</keyword>
<dbReference type="Pfam" id="PF13472">
    <property type="entry name" value="Lipase_GDSL_2"/>
    <property type="match status" value="1"/>
</dbReference>
<evidence type="ECO:0000259" key="1">
    <source>
        <dbReference type="Pfam" id="PF13472"/>
    </source>
</evidence>
<name>D2QW23_SPILD</name>
<evidence type="ECO:0000313" key="2">
    <source>
        <dbReference type="EMBL" id="ADB43005.1"/>
    </source>
</evidence>
<dbReference type="HOGENOM" id="CLU_1119196_0_0_10"/>
<accession>D2QW23</accession>
<dbReference type="InterPro" id="IPR036514">
    <property type="entry name" value="SGNH_hydro_sf"/>
</dbReference>
<gene>
    <name evidence="2" type="ordered locus">Slin_7062</name>
</gene>
<keyword evidence="2" id="KW-0614">Plasmid</keyword>
<dbReference type="InterPro" id="IPR051532">
    <property type="entry name" value="Ester_Hydrolysis_Enzymes"/>
</dbReference>
<feature type="domain" description="SGNH hydrolase-type esterase" evidence="1">
    <location>
        <begin position="61"/>
        <end position="236"/>
    </location>
</feature>
<dbReference type="PANTHER" id="PTHR30383">
    <property type="entry name" value="THIOESTERASE 1/PROTEASE 1/LYSOPHOSPHOLIPASE L1"/>
    <property type="match status" value="1"/>
</dbReference>